<feature type="domain" description="B box-type" evidence="6">
    <location>
        <begin position="59"/>
        <end position="100"/>
    </location>
</feature>
<dbReference type="SMART" id="SM00336">
    <property type="entry name" value="BBOX"/>
    <property type="match status" value="1"/>
</dbReference>
<keyword evidence="3" id="KW-0862">Zinc</keyword>
<dbReference type="CDD" id="cd19821">
    <property type="entry name" value="Bbox1_BBX-like"/>
    <property type="match status" value="1"/>
</dbReference>
<dbReference type="EMBL" id="CM031811">
    <property type="protein sequence ID" value="KAG6661287.1"/>
    <property type="molecule type" value="Genomic_DNA"/>
</dbReference>
<reference evidence="7" key="1">
    <citation type="submission" date="2020-12" db="EMBL/GenBank/DDBJ databases">
        <title>WGS assembly of Carya illinoinensis cv. Pawnee.</title>
        <authorList>
            <person name="Platts A."/>
            <person name="Shu S."/>
            <person name="Wright S."/>
            <person name="Barry K."/>
            <person name="Edger P."/>
            <person name="Pires J.C."/>
            <person name="Schmutz J."/>
        </authorList>
    </citation>
    <scope>NUCLEOTIDE SEQUENCE</scope>
    <source>
        <tissue evidence="7">Leaf</tissue>
    </source>
</reference>
<evidence type="ECO:0000313" key="7">
    <source>
        <dbReference type="EMBL" id="KAG6661287.1"/>
    </source>
</evidence>
<dbReference type="PANTHER" id="PTHR31717:SF142">
    <property type="entry name" value="B-BOX DOMAIN PROTEIN 30-RELATED"/>
    <property type="match status" value="1"/>
</dbReference>
<feature type="chain" id="PRO_5035887303" description="B box-type domain-containing protein" evidence="5">
    <location>
        <begin position="33"/>
        <end position="158"/>
    </location>
</feature>
<keyword evidence="1" id="KW-0479">Metal-binding</keyword>
<dbReference type="InterPro" id="IPR049808">
    <property type="entry name" value="CONSTANS-like_Bbox1"/>
</dbReference>
<comment type="caution">
    <text evidence="7">The sequence shown here is derived from an EMBL/GenBank/DDBJ whole genome shotgun (WGS) entry which is preliminary data.</text>
</comment>
<feature type="signal peptide" evidence="5">
    <location>
        <begin position="1"/>
        <end position="32"/>
    </location>
</feature>
<evidence type="ECO:0000256" key="3">
    <source>
        <dbReference type="ARBA" id="ARBA00022833"/>
    </source>
</evidence>
<evidence type="ECO:0000313" key="8">
    <source>
        <dbReference type="Proteomes" id="UP000811609"/>
    </source>
</evidence>
<dbReference type="PANTHER" id="PTHR31717">
    <property type="entry name" value="ZINC FINGER PROTEIN CONSTANS-LIKE 10"/>
    <property type="match status" value="1"/>
</dbReference>
<accession>A0A8T1R3G7</accession>
<organism evidence="7 8">
    <name type="scientific">Carya illinoinensis</name>
    <name type="common">Pecan</name>
    <dbReference type="NCBI Taxonomy" id="32201"/>
    <lineage>
        <taxon>Eukaryota</taxon>
        <taxon>Viridiplantae</taxon>
        <taxon>Streptophyta</taxon>
        <taxon>Embryophyta</taxon>
        <taxon>Tracheophyta</taxon>
        <taxon>Spermatophyta</taxon>
        <taxon>Magnoliopsida</taxon>
        <taxon>eudicotyledons</taxon>
        <taxon>Gunneridae</taxon>
        <taxon>Pentapetalae</taxon>
        <taxon>rosids</taxon>
        <taxon>fabids</taxon>
        <taxon>Fagales</taxon>
        <taxon>Juglandaceae</taxon>
        <taxon>Carya</taxon>
    </lineage>
</organism>
<dbReference type="PROSITE" id="PS50119">
    <property type="entry name" value="ZF_BBOX"/>
    <property type="match status" value="1"/>
</dbReference>
<evidence type="ECO:0000256" key="5">
    <source>
        <dbReference type="SAM" id="SignalP"/>
    </source>
</evidence>
<gene>
    <name evidence="7" type="ORF">CIPAW_03G163400</name>
</gene>
<keyword evidence="8" id="KW-1185">Reference proteome</keyword>
<dbReference type="AlphaFoldDB" id="A0A8T1R3G7"/>
<keyword evidence="2 4" id="KW-0863">Zinc-finger</keyword>
<protein>
    <recommendedName>
        <fullName evidence="6">B box-type domain-containing protein</fullName>
    </recommendedName>
</protein>
<sequence>MFAFCLRMFYKRLLSSQLLCLAILSFQRMCRGLEEEKLGGLCRLQSTHLDAEDTPRATAATVPCELCGSRASLYCQADDAFLCRKCDKCVHGANFLALRHIRCFLCNTCQNLTQRYLLGASFEVVLPTIVSLSEGSDHCNSAIGKQCSRKLKMPFLLL</sequence>
<dbReference type="Proteomes" id="UP000811609">
    <property type="component" value="Chromosome 3"/>
</dbReference>
<name>A0A8T1R3G7_CARIL</name>
<evidence type="ECO:0000256" key="2">
    <source>
        <dbReference type="ARBA" id="ARBA00022771"/>
    </source>
</evidence>
<keyword evidence="5" id="KW-0732">Signal</keyword>
<evidence type="ECO:0000259" key="6">
    <source>
        <dbReference type="PROSITE" id="PS50119"/>
    </source>
</evidence>
<evidence type="ECO:0000256" key="4">
    <source>
        <dbReference type="PROSITE-ProRule" id="PRU00024"/>
    </source>
</evidence>
<evidence type="ECO:0000256" key="1">
    <source>
        <dbReference type="ARBA" id="ARBA00022723"/>
    </source>
</evidence>
<proteinExistence type="predicted"/>
<dbReference type="GO" id="GO:0008270">
    <property type="term" value="F:zinc ion binding"/>
    <property type="evidence" value="ECO:0007669"/>
    <property type="project" value="UniProtKB-KW"/>
</dbReference>
<dbReference type="InterPro" id="IPR000315">
    <property type="entry name" value="Znf_B-box"/>
</dbReference>